<keyword evidence="2" id="KW-1185">Reference proteome</keyword>
<comment type="caution">
    <text evidence="1">The sequence shown here is derived from an EMBL/GenBank/DDBJ whole genome shotgun (WGS) entry which is preliminary data.</text>
</comment>
<name>A0A4S1CMT6_9BACT</name>
<dbReference type="AlphaFoldDB" id="A0A4S1CMT6"/>
<proteinExistence type="predicted"/>
<gene>
    <name evidence="1" type="ORF">E4633_06775</name>
</gene>
<organism evidence="1 2">
    <name type="scientific">Geomonas terrae</name>
    <dbReference type="NCBI Taxonomy" id="2562681"/>
    <lineage>
        <taxon>Bacteria</taxon>
        <taxon>Pseudomonadati</taxon>
        <taxon>Thermodesulfobacteriota</taxon>
        <taxon>Desulfuromonadia</taxon>
        <taxon>Geobacterales</taxon>
        <taxon>Geobacteraceae</taxon>
        <taxon>Geomonas</taxon>
    </lineage>
</organism>
<evidence type="ECO:0000313" key="2">
    <source>
        <dbReference type="Proteomes" id="UP000306416"/>
    </source>
</evidence>
<dbReference type="EMBL" id="SRSC01000001">
    <property type="protein sequence ID" value="TGU75148.1"/>
    <property type="molecule type" value="Genomic_DNA"/>
</dbReference>
<dbReference type="RefSeq" id="WP_135869455.1">
    <property type="nucleotide sequence ID" value="NZ_SRSC01000001.1"/>
</dbReference>
<sequence>MFLARDKNNDLYLFDKLPTKGKECWWAETGVDGTYLKLDKSLYPEITWETEPVPAELKLTQKG</sequence>
<accession>A0A4S1CMT6</accession>
<protein>
    <submittedName>
        <fullName evidence="1">Uncharacterized protein</fullName>
    </submittedName>
</protein>
<dbReference type="Proteomes" id="UP000306416">
    <property type="component" value="Unassembled WGS sequence"/>
</dbReference>
<evidence type="ECO:0000313" key="1">
    <source>
        <dbReference type="EMBL" id="TGU75148.1"/>
    </source>
</evidence>
<reference evidence="1 2" key="1">
    <citation type="submission" date="2019-04" db="EMBL/GenBank/DDBJ databases">
        <title>Geobacter oryzae sp. nov., ferric-reducing bacteria isolated from paddy soil.</title>
        <authorList>
            <person name="Xu Z."/>
            <person name="Masuda Y."/>
            <person name="Itoh H."/>
            <person name="Senoo K."/>
        </authorList>
    </citation>
    <scope>NUCLEOTIDE SEQUENCE [LARGE SCALE GENOMIC DNA]</scope>
    <source>
        <strain evidence="1 2">Red111</strain>
    </source>
</reference>